<feature type="chain" id="PRO_5011603707" evidence="1">
    <location>
        <begin position="23"/>
        <end position="708"/>
    </location>
</feature>
<dbReference type="EMBL" id="FNFO01000012">
    <property type="protein sequence ID" value="SDM33403.1"/>
    <property type="molecule type" value="Genomic_DNA"/>
</dbReference>
<dbReference type="SUPFAM" id="SSF49265">
    <property type="entry name" value="Fibronectin type III"/>
    <property type="match status" value="2"/>
</dbReference>
<dbReference type="InterPro" id="IPR003961">
    <property type="entry name" value="FN3_dom"/>
</dbReference>
<dbReference type="Gene3D" id="2.60.40.10">
    <property type="entry name" value="Immunoglobulins"/>
    <property type="match status" value="5"/>
</dbReference>
<dbReference type="InterPro" id="IPR013783">
    <property type="entry name" value="Ig-like_fold"/>
</dbReference>
<evidence type="ECO:0000256" key="1">
    <source>
        <dbReference type="SAM" id="SignalP"/>
    </source>
</evidence>
<proteinExistence type="predicted"/>
<name>A0A1G9SD29_9BACT</name>
<feature type="domain" description="Fibronectin type-III" evidence="2">
    <location>
        <begin position="520"/>
        <end position="614"/>
    </location>
</feature>
<dbReference type="RefSeq" id="WP_143017459.1">
    <property type="nucleotide sequence ID" value="NZ_FNFO01000012.1"/>
</dbReference>
<keyword evidence="4" id="KW-1185">Reference proteome</keyword>
<dbReference type="SMART" id="SM00060">
    <property type="entry name" value="FN3"/>
    <property type="match status" value="4"/>
</dbReference>
<evidence type="ECO:0000313" key="3">
    <source>
        <dbReference type="EMBL" id="SDM33403.1"/>
    </source>
</evidence>
<dbReference type="CDD" id="cd00063">
    <property type="entry name" value="FN3"/>
    <property type="match status" value="2"/>
</dbReference>
<feature type="signal peptide" evidence="1">
    <location>
        <begin position="1"/>
        <end position="22"/>
    </location>
</feature>
<dbReference type="AlphaFoldDB" id="A0A1G9SD29"/>
<dbReference type="PROSITE" id="PS50853">
    <property type="entry name" value="FN3"/>
    <property type="match status" value="1"/>
</dbReference>
<dbReference type="STRING" id="1075417.SAMN05421823_112120"/>
<organism evidence="3 4">
    <name type="scientific">Catalinimonas alkaloidigena</name>
    <dbReference type="NCBI Taxonomy" id="1075417"/>
    <lineage>
        <taxon>Bacteria</taxon>
        <taxon>Pseudomonadati</taxon>
        <taxon>Bacteroidota</taxon>
        <taxon>Cytophagia</taxon>
        <taxon>Cytophagales</taxon>
        <taxon>Catalimonadaceae</taxon>
        <taxon>Catalinimonas</taxon>
    </lineage>
</organism>
<dbReference type="InterPro" id="IPR036116">
    <property type="entry name" value="FN3_sf"/>
</dbReference>
<evidence type="ECO:0000313" key="4">
    <source>
        <dbReference type="Proteomes" id="UP000198510"/>
    </source>
</evidence>
<sequence>MKRWSWLLFCLVSVNGMTQSLSALQDSALVAPPRALYLVARNYGDSVVLRWAPRQAVLWQGANRAGYGVRRLEMRDTTRAERQTPVSLTSSPLRPWTLDEWKARARPDDTLAALAAQLLYGKTPSPQDPKHGPNWQELMDAKYDQDNRHGFALALADQSAFLATGMGLRWVDHTVEKGKSYVYLLHTLADPAVYPSDTAAVFVNTAVRDPLPGMPPVTVEQGDREVKFSWDRALAGRFFTTYFYERSDDGGKTYRRLNRQGFLQPVHGQQNQATVAPPPIVLTDSLPENYRPYFYRIVGVTPFGEEGQPTDPLPVMGRDLTPPAQATGVRAENLNGNDVRITWEMPNPSPDLMGYLVARGQQASGPFEPLHLHILSNTTTAFVDTGAVAWGTNYYVVAALDTAQNSALSILAYVVMIDSIPPQVPQEVTGQVDTTGIVTLRWRLGQEPDLMGYLVYYANAADHAFTPLTEDFLVDTTFTDSISLRTLTETIYYRVVAYDLNRNPSAPSVPLALQKPDKLPPVAGVFTRFEVSDTSVVLHWNPSSSADLAEQWLYRRAAPDTVWQEYRQITHADTVFTDRHVKARSWYEYHLVAVDDAGLRSEPSFPIRVRVYDSGRRNDVEAFSARPDQESNGIRLSWKPPAGEGFRYLLYRAFNGSGFLMYRSLTADQLTFTDPNLSQGTYTYALKALYDDGGASRLAESAPLHWRP</sequence>
<accession>A0A1G9SD29</accession>
<dbReference type="OrthoDB" id="923194at2"/>
<gene>
    <name evidence="3" type="ORF">SAMN05421823_112120</name>
</gene>
<evidence type="ECO:0000259" key="2">
    <source>
        <dbReference type="PROSITE" id="PS50853"/>
    </source>
</evidence>
<reference evidence="3 4" key="1">
    <citation type="submission" date="2016-10" db="EMBL/GenBank/DDBJ databases">
        <authorList>
            <person name="de Groot N.N."/>
        </authorList>
    </citation>
    <scope>NUCLEOTIDE SEQUENCE [LARGE SCALE GENOMIC DNA]</scope>
    <source>
        <strain evidence="3 4">DSM 25186</strain>
    </source>
</reference>
<keyword evidence="1" id="KW-0732">Signal</keyword>
<protein>
    <submittedName>
        <fullName evidence="3">Fibronectin type 3 domain-containing protein</fullName>
    </submittedName>
</protein>
<dbReference type="Proteomes" id="UP000198510">
    <property type="component" value="Unassembled WGS sequence"/>
</dbReference>